<feature type="domain" description="4Fe-4S ferredoxin-type" evidence="7">
    <location>
        <begin position="10"/>
        <end position="78"/>
    </location>
</feature>
<dbReference type="InterPro" id="IPR051460">
    <property type="entry name" value="HdrC_iron-sulfur_subunit"/>
</dbReference>
<comment type="caution">
    <text evidence="8">The sequence shown here is derived from an EMBL/GenBank/DDBJ whole genome shotgun (WGS) entry which is preliminary data.</text>
</comment>
<accession>X1R845</accession>
<dbReference type="Gene3D" id="1.10.1060.10">
    <property type="entry name" value="Alpha-helical ferredoxin"/>
    <property type="match status" value="1"/>
</dbReference>
<name>X1R845_9ZZZZ</name>
<dbReference type="GO" id="GO:0051539">
    <property type="term" value="F:4 iron, 4 sulfur cluster binding"/>
    <property type="evidence" value="ECO:0007669"/>
    <property type="project" value="UniProtKB-KW"/>
</dbReference>
<dbReference type="InterPro" id="IPR017896">
    <property type="entry name" value="4Fe4S_Fe-S-bd"/>
</dbReference>
<keyword evidence="2" id="KW-0479">Metal-binding</keyword>
<evidence type="ECO:0000256" key="4">
    <source>
        <dbReference type="ARBA" id="ARBA00023004"/>
    </source>
</evidence>
<evidence type="ECO:0008006" key="9">
    <source>
        <dbReference type="Google" id="ProtNLM"/>
    </source>
</evidence>
<evidence type="ECO:0000259" key="7">
    <source>
        <dbReference type="Pfam" id="PF13183"/>
    </source>
</evidence>
<sequence length="187" mass="21162">MTEQEIIEQVYTCASCGYCRFGCPVYNEIGFESLTVRGRMQILKKILEGKMELTKPIIESIYMCAQCENCNIRCPTGVDFVKISEALRETLLKNRLAPEVQLMLTENLARDSNPFREPLEERGAWLPSDYPQCKKSENLYFVGCTGSYSLNRIPKSIMRILDNIGFEYTLLGSEERCCGSPILKGGG</sequence>
<dbReference type="Pfam" id="PF02754">
    <property type="entry name" value="CCG"/>
    <property type="match status" value="1"/>
</dbReference>
<keyword evidence="3" id="KW-0560">Oxidoreductase</keyword>
<keyword evidence="4" id="KW-0408">Iron</keyword>
<dbReference type="InterPro" id="IPR017900">
    <property type="entry name" value="4Fe4S_Fe_S_CS"/>
</dbReference>
<evidence type="ECO:0000313" key="8">
    <source>
        <dbReference type="EMBL" id="GAI76897.1"/>
    </source>
</evidence>
<dbReference type="EMBL" id="BARW01014537">
    <property type="protein sequence ID" value="GAI76897.1"/>
    <property type="molecule type" value="Genomic_DNA"/>
</dbReference>
<dbReference type="AlphaFoldDB" id="X1R845"/>
<evidence type="ECO:0000256" key="3">
    <source>
        <dbReference type="ARBA" id="ARBA00023002"/>
    </source>
</evidence>
<proteinExistence type="predicted"/>
<dbReference type="InterPro" id="IPR009051">
    <property type="entry name" value="Helical_ferredxn"/>
</dbReference>
<dbReference type="InterPro" id="IPR004017">
    <property type="entry name" value="Cys_rich_dom"/>
</dbReference>
<reference evidence="8" key="1">
    <citation type="journal article" date="2014" name="Front. Microbiol.">
        <title>High frequency of phylogenetically diverse reductive dehalogenase-homologous genes in deep subseafloor sedimentary metagenomes.</title>
        <authorList>
            <person name="Kawai M."/>
            <person name="Futagami T."/>
            <person name="Toyoda A."/>
            <person name="Takaki Y."/>
            <person name="Nishi S."/>
            <person name="Hori S."/>
            <person name="Arai W."/>
            <person name="Tsubouchi T."/>
            <person name="Morono Y."/>
            <person name="Uchiyama I."/>
            <person name="Ito T."/>
            <person name="Fujiyama A."/>
            <person name="Inagaki F."/>
            <person name="Takami H."/>
        </authorList>
    </citation>
    <scope>NUCLEOTIDE SEQUENCE</scope>
    <source>
        <strain evidence="8">Expedition CK06-06</strain>
    </source>
</reference>
<evidence type="ECO:0000259" key="6">
    <source>
        <dbReference type="Pfam" id="PF02754"/>
    </source>
</evidence>
<dbReference type="SUPFAM" id="SSF46548">
    <property type="entry name" value="alpha-helical ferredoxin"/>
    <property type="match status" value="1"/>
</dbReference>
<organism evidence="8">
    <name type="scientific">marine sediment metagenome</name>
    <dbReference type="NCBI Taxonomy" id="412755"/>
    <lineage>
        <taxon>unclassified sequences</taxon>
        <taxon>metagenomes</taxon>
        <taxon>ecological metagenomes</taxon>
    </lineage>
</organism>
<dbReference type="PANTHER" id="PTHR43255:SF1">
    <property type="entry name" value="IRON-SULFUR-BINDING OXIDOREDUCTASE FADF-RELATED"/>
    <property type="match status" value="1"/>
</dbReference>
<protein>
    <recommendedName>
        <fullName evidence="9">4Fe-4S ferredoxin-type domain-containing protein</fullName>
    </recommendedName>
</protein>
<keyword evidence="1" id="KW-0004">4Fe-4S</keyword>
<dbReference type="GO" id="GO:0005886">
    <property type="term" value="C:plasma membrane"/>
    <property type="evidence" value="ECO:0007669"/>
    <property type="project" value="TreeGrafter"/>
</dbReference>
<evidence type="ECO:0000256" key="2">
    <source>
        <dbReference type="ARBA" id="ARBA00022723"/>
    </source>
</evidence>
<dbReference type="Pfam" id="PF13183">
    <property type="entry name" value="Fer4_8"/>
    <property type="match status" value="1"/>
</dbReference>
<dbReference type="PROSITE" id="PS00198">
    <property type="entry name" value="4FE4S_FER_1"/>
    <property type="match status" value="1"/>
</dbReference>
<gene>
    <name evidence="8" type="ORF">S12H4_25732</name>
</gene>
<dbReference type="GO" id="GO:0016491">
    <property type="term" value="F:oxidoreductase activity"/>
    <property type="evidence" value="ECO:0007669"/>
    <property type="project" value="UniProtKB-KW"/>
</dbReference>
<dbReference type="GO" id="GO:0046872">
    <property type="term" value="F:metal ion binding"/>
    <property type="evidence" value="ECO:0007669"/>
    <property type="project" value="UniProtKB-KW"/>
</dbReference>
<keyword evidence="5" id="KW-0411">Iron-sulfur</keyword>
<feature type="domain" description="Cysteine-rich" evidence="6">
    <location>
        <begin position="139"/>
        <end position="184"/>
    </location>
</feature>
<evidence type="ECO:0000256" key="1">
    <source>
        <dbReference type="ARBA" id="ARBA00022485"/>
    </source>
</evidence>
<dbReference type="PANTHER" id="PTHR43255">
    <property type="entry name" value="IRON-SULFUR-BINDING OXIDOREDUCTASE FADF-RELATED-RELATED"/>
    <property type="match status" value="1"/>
</dbReference>
<evidence type="ECO:0000256" key="5">
    <source>
        <dbReference type="ARBA" id="ARBA00023014"/>
    </source>
</evidence>